<keyword evidence="2" id="KW-0812">Transmembrane</keyword>
<organism evidence="3">
    <name type="scientific">Grammatophora oceanica</name>
    <dbReference type="NCBI Taxonomy" id="210454"/>
    <lineage>
        <taxon>Eukaryota</taxon>
        <taxon>Sar</taxon>
        <taxon>Stramenopiles</taxon>
        <taxon>Ochrophyta</taxon>
        <taxon>Bacillariophyta</taxon>
        <taxon>Fragilariophyceae</taxon>
        <taxon>Fragilariophycidae</taxon>
        <taxon>Rhabdonematales</taxon>
        <taxon>Grammatophoraceae</taxon>
        <taxon>Grammatophora</taxon>
    </lineage>
</organism>
<sequence>MKQSSYVYSSSTRFLVIVSVWAVVITILYVTERIPTAKDDATMEIKRGANNSSTTMLPPFGGSSSFAKKSADAVIIEKKDNQNDASATKNEPHPPHLMVHKKVTGNEPVVVVSKRKDGDDGRGGGETSSSSSCRRQCPKDRINKIYFCHGRAGLLDRLFMINRVTQLAGFLCAQVVVCPPHATLSPFHNGGNELNDTVGWSDFLTMHFDDEPSHHKNALVPTNPFFTFENWMNYHETPVFEGAEFVEWFHVVSDEPEKMADDFVRIQEYSFQQQQHDQLKNTTTGFIWEITAPLRGLPLDLPPLLSQDDKIIVVDDDEEEETSSSYYYDPKMRPAPGGGDQEGCVYAHAQCASSTQEVLSNIEQLVRRRGRDDAILVSLHVRRGDTKAQCDTSIIPKMRDFLTCTLEGTEELGRNITLLLASDEEDFNYREDLRKLLRPFPHVSMLDLDKIIWESIEDEIEKGRLHEGLRSSYYVFWLGRMAMGTDSQQSTVNLECPGNFIDAKLQKRRGSCPKCSNVSLLKQLNDTLVPVSDI</sequence>
<feature type="region of interest" description="Disordered" evidence="1">
    <location>
        <begin position="80"/>
        <end position="135"/>
    </location>
</feature>
<proteinExistence type="predicted"/>
<keyword evidence="2" id="KW-1133">Transmembrane helix</keyword>
<dbReference type="EMBL" id="HBGK01003429">
    <property type="protein sequence ID" value="CAD9272936.1"/>
    <property type="molecule type" value="Transcribed_RNA"/>
</dbReference>
<protein>
    <submittedName>
        <fullName evidence="3">Uncharacterized protein</fullName>
    </submittedName>
</protein>
<gene>
    <name evidence="3" type="ORF">GOCE00092_LOCUS1843</name>
</gene>
<dbReference type="AlphaFoldDB" id="A0A7S1UMQ9"/>
<evidence type="ECO:0000313" key="3">
    <source>
        <dbReference type="EMBL" id="CAD9272936.1"/>
    </source>
</evidence>
<feature type="transmembrane region" description="Helical" evidence="2">
    <location>
        <begin position="12"/>
        <end position="30"/>
    </location>
</feature>
<accession>A0A7S1UMQ9</accession>
<reference evidence="3" key="1">
    <citation type="submission" date="2021-01" db="EMBL/GenBank/DDBJ databases">
        <authorList>
            <person name="Corre E."/>
            <person name="Pelletier E."/>
            <person name="Niang G."/>
            <person name="Scheremetjew M."/>
            <person name="Finn R."/>
            <person name="Kale V."/>
            <person name="Holt S."/>
            <person name="Cochrane G."/>
            <person name="Meng A."/>
            <person name="Brown T."/>
            <person name="Cohen L."/>
        </authorList>
    </citation>
    <scope>NUCLEOTIDE SEQUENCE</scope>
    <source>
        <strain evidence="3">CCMP 410</strain>
    </source>
</reference>
<evidence type="ECO:0000256" key="1">
    <source>
        <dbReference type="SAM" id="MobiDB-lite"/>
    </source>
</evidence>
<evidence type="ECO:0000256" key="2">
    <source>
        <dbReference type="SAM" id="Phobius"/>
    </source>
</evidence>
<keyword evidence="2" id="KW-0472">Membrane</keyword>
<feature type="compositionally biased region" description="Basic and acidic residues" evidence="1">
    <location>
        <begin position="114"/>
        <end position="123"/>
    </location>
</feature>
<name>A0A7S1UMQ9_9STRA</name>